<gene>
    <name evidence="3" type="ORF">GCM10025867_27400</name>
    <name evidence="4" type="ORF">GCM10025867_48370</name>
</gene>
<dbReference type="CDD" id="cd00397">
    <property type="entry name" value="DNA_BRE_C"/>
    <property type="match status" value="1"/>
</dbReference>
<dbReference type="InterPro" id="IPR011010">
    <property type="entry name" value="DNA_brk_join_enz"/>
</dbReference>
<accession>A0ABM8GVU7</accession>
<keyword evidence="1" id="KW-0233">DNA recombination</keyword>
<organism evidence="4 5">
    <name type="scientific">Frondihabitans sucicola</name>
    <dbReference type="NCBI Taxonomy" id="1268041"/>
    <lineage>
        <taxon>Bacteria</taxon>
        <taxon>Bacillati</taxon>
        <taxon>Actinomycetota</taxon>
        <taxon>Actinomycetes</taxon>
        <taxon>Micrococcales</taxon>
        <taxon>Microbacteriaceae</taxon>
        <taxon>Frondihabitans</taxon>
    </lineage>
</organism>
<dbReference type="Gene3D" id="1.10.443.10">
    <property type="entry name" value="Intergrase catalytic core"/>
    <property type="match status" value="1"/>
</dbReference>
<geneLocation type="plasmid" evidence="4 5">
    <name>pNBRC108728a</name>
</geneLocation>
<reference evidence="5" key="2">
    <citation type="journal article" date="2019" name="Int. J. Syst. Evol. Microbiol.">
        <title>The Global Catalogue of Microorganisms (GCM) 10K type strain sequencing project: providing services to taxonomists for standard genome sequencing and annotation.</title>
        <authorList>
            <consortium name="The Broad Institute Genomics Platform"/>
            <consortium name="The Broad Institute Genome Sequencing Center for Infectious Disease"/>
            <person name="Wu L."/>
            <person name="Ma J."/>
        </authorList>
    </citation>
    <scope>NUCLEOTIDE SEQUENCE [LARGE SCALE GENOMIC DNA]</scope>
    <source>
        <strain evidence="5">NBRC 108728</strain>
    </source>
</reference>
<dbReference type="EMBL" id="AP027733">
    <property type="protein sequence ID" value="BDZ52596.1"/>
    <property type="molecule type" value="Genomic_DNA"/>
</dbReference>
<sequence length="375" mass="42329">MDGEFPGFVPKVLLDPSIALFRAEDRVFEAMVDGWTSEMLARGNQVSTIKDRVSLLRRFQSFTNDYPWMWGPGDINEFAAERLSGERPIKPTTLRTDSNTIAMFCSYVSNPAYGWVAFCERTFDSIPSQIVFEWNSPHHSADDAVPTGKRAFTKPELQLIFDYVDDLADSEYARGSKRWPNLLRDSNAFKICYAYGLRRRELTMLDTVDFGPNPYVPDYGMFGALTVRWAKGVKGSGPRRRTVLTVPEFDWVVELADKWISSERRGRFSHADGSLALWPSERGNRISLGTLGDAFTAARRAVGLPEDLGLHCLRHSYVTHLLEAKYDPLFVQQQVGHAYASTTSLYTSVSDNFKQRAVQEMIAARVPAKTETAHA</sequence>
<dbReference type="SUPFAM" id="SSF56349">
    <property type="entry name" value="DNA breaking-rejoining enzymes"/>
    <property type="match status" value="1"/>
</dbReference>
<dbReference type="InterPro" id="IPR002104">
    <property type="entry name" value="Integrase_catalytic"/>
</dbReference>
<feature type="domain" description="Tyr recombinase" evidence="2">
    <location>
        <begin position="147"/>
        <end position="360"/>
    </location>
</feature>
<evidence type="ECO:0000259" key="2">
    <source>
        <dbReference type="PROSITE" id="PS51898"/>
    </source>
</evidence>
<keyword evidence="5" id="KW-1185">Reference proteome</keyword>
<protein>
    <recommendedName>
        <fullName evidence="2">Tyr recombinase domain-containing protein</fullName>
    </recommendedName>
</protein>
<evidence type="ECO:0000313" key="4">
    <source>
        <dbReference type="EMBL" id="BDZ52596.1"/>
    </source>
</evidence>
<evidence type="ECO:0000256" key="1">
    <source>
        <dbReference type="ARBA" id="ARBA00023172"/>
    </source>
</evidence>
<evidence type="ECO:0000313" key="3">
    <source>
        <dbReference type="EMBL" id="BDZ50499.1"/>
    </source>
</evidence>
<reference evidence="4" key="3">
    <citation type="submission" date="2023-02" db="EMBL/GenBank/DDBJ databases">
        <authorList>
            <person name="Sun Q."/>
            <person name="Mori K."/>
        </authorList>
    </citation>
    <scope>NUCLEOTIDE SEQUENCE</scope>
    <source>
        <strain evidence="4">NBRC 108728</strain>
        <plasmid evidence="4">pNBRC108728a</plasmid>
    </source>
</reference>
<proteinExistence type="predicted"/>
<dbReference type="Proteomes" id="UP001321486">
    <property type="component" value="Chromosome"/>
</dbReference>
<dbReference type="InterPro" id="IPR013762">
    <property type="entry name" value="Integrase-like_cat_sf"/>
</dbReference>
<dbReference type="Pfam" id="PF00589">
    <property type="entry name" value="Phage_integrase"/>
    <property type="match status" value="1"/>
</dbReference>
<dbReference type="InterPro" id="IPR050090">
    <property type="entry name" value="Tyrosine_recombinase_XerCD"/>
</dbReference>
<name>A0ABM8GVU7_9MICO</name>
<dbReference type="PANTHER" id="PTHR30349">
    <property type="entry name" value="PHAGE INTEGRASE-RELATED"/>
    <property type="match status" value="1"/>
</dbReference>
<dbReference type="PROSITE" id="PS51898">
    <property type="entry name" value="TYR_RECOMBINASE"/>
    <property type="match status" value="1"/>
</dbReference>
<dbReference type="Proteomes" id="UP001321486">
    <property type="component" value="Plasmid pNBRC108728a"/>
</dbReference>
<evidence type="ECO:0000313" key="5">
    <source>
        <dbReference type="Proteomes" id="UP001321486"/>
    </source>
</evidence>
<dbReference type="RefSeq" id="WP_286343507.1">
    <property type="nucleotide sequence ID" value="NZ_AP027732.1"/>
</dbReference>
<dbReference type="EMBL" id="AP027732">
    <property type="protein sequence ID" value="BDZ50499.1"/>
    <property type="molecule type" value="Genomic_DNA"/>
</dbReference>
<dbReference type="PANTHER" id="PTHR30349:SF64">
    <property type="entry name" value="PROPHAGE INTEGRASE INTD-RELATED"/>
    <property type="match status" value="1"/>
</dbReference>
<keyword evidence="4" id="KW-0614">Plasmid</keyword>
<reference evidence="4" key="1">
    <citation type="journal article" date="2014" name="Int. J. Syst. Evol. Microbiol.">
        <title>Complete genome of a new Firmicutes species belonging to the dominant human colonic microbiota ('Ruminococcus bicirculans') reveals two chromosomes and a selective capacity to utilize plant glucans.</title>
        <authorList>
            <consortium name="NISC Comparative Sequencing Program"/>
            <person name="Wegmann U."/>
            <person name="Louis P."/>
            <person name="Goesmann A."/>
            <person name="Henrissat B."/>
            <person name="Duncan S.H."/>
            <person name="Flint H.J."/>
        </authorList>
    </citation>
    <scope>NUCLEOTIDE SEQUENCE</scope>
    <source>
        <strain evidence="4">NBRC 108728</strain>
    </source>
</reference>